<sequence>MKIKNWIWILILWMIGCGEEDDQNLRTDLPTEAQQIFSVSKIQNEHLFLALTTWEEFTSIDPSSLPGCPTLVLEQESKRVTLNYSKAEDCEGSQVRTGSIVLDLALQESGSQEWFVEFANYSYEGDTLKGIKIFKKISNQVINQSFENLKVTSAQNASFVLQGELTHTKPPIIGPSVSLISTKGQITGKNPIGRSVSMNITEQILSVRSCQLSQKDLPTSGSETWEIERGNRNSVSHRLSYESTGICETVAKMQLSDGRVLILNP</sequence>
<protein>
    <recommendedName>
        <fullName evidence="3">Lipoprotein</fullName>
    </recommendedName>
</protein>
<dbReference type="Proteomes" id="UP001595805">
    <property type="component" value="Unassembled WGS sequence"/>
</dbReference>
<organism evidence="1 2">
    <name type="scientific">Algoriphagus namhaensis</name>
    <dbReference type="NCBI Taxonomy" id="915353"/>
    <lineage>
        <taxon>Bacteria</taxon>
        <taxon>Pseudomonadati</taxon>
        <taxon>Bacteroidota</taxon>
        <taxon>Cytophagia</taxon>
        <taxon>Cytophagales</taxon>
        <taxon>Cyclobacteriaceae</taxon>
        <taxon>Algoriphagus</taxon>
    </lineage>
</organism>
<accession>A0ABV8AQX5</accession>
<proteinExistence type="predicted"/>
<evidence type="ECO:0000313" key="1">
    <source>
        <dbReference type="EMBL" id="MFC3880403.1"/>
    </source>
</evidence>
<dbReference type="RefSeq" id="WP_377905762.1">
    <property type="nucleotide sequence ID" value="NZ_JBHRZS010000007.1"/>
</dbReference>
<evidence type="ECO:0000313" key="2">
    <source>
        <dbReference type="Proteomes" id="UP001595805"/>
    </source>
</evidence>
<dbReference type="PROSITE" id="PS51257">
    <property type="entry name" value="PROKAR_LIPOPROTEIN"/>
    <property type="match status" value="1"/>
</dbReference>
<reference evidence="2" key="1">
    <citation type="journal article" date="2019" name="Int. J. Syst. Evol. Microbiol.">
        <title>The Global Catalogue of Microorganisms (GCM) 10K type strain sequencing project: providing services to taxonomists for standard genome sequencing and annotation.</title>
        <authorList>
            <consortium name="The Broad Institute Genomics Platform"/>
            <consortium name="The Broad Institute Genome Sequencing Center for Infectious Disease"/>
            <person name="Wu L."/>
            <person name="Ma J."/>
        </authorList>
    </citation>
    <scope>NUCLEOTIDE SEQUENCE [LARGE SCALE GENOMIC DNA]</scope>
    <source>
        <strain evidence="2">CCUG 60523</strain>
    </source>
</reference>
<evidence type="ECO:0008006" key="3">
    <source>
        <dbReference type="Google" id="ProtNLM"/>
    </source>
</evidence>
<keyword evidence="2" id="KW-1185">Reference proteome</keyword>
<gene>
    <name evidence="1" type="ORF">ACFOSV_09465</name>
</gene>
<comment type="caution">
    <text evidence="1">The sequence shown here is derived from an EMBL/GenBank/DDBJ whole genome shotgun (WGS) entry which is preliminary data.</text>
</comment>
<dbReference type="EMBL" id="JBHRZS010000007">
    <property type="protein sequence ID" value="MFC3880403.1"/>
    <property type="molecule type" value="Genomic_DNA"/>
</dbReference>
<name>A0ABV8AQX5_9BACT</name>